<feature type="active site" description="Proton acceptor" evidence="10">
    <location>
        <position position="91"/>
    </location>
</feature>
<dbReference type="eggNOG" id="COG0127">
    <property type="taxonomic scope" value="Bacteria"/>
</dbReference>
<feature type="binding site" evidence="10">
    <location>
        <begin position="170"/>
        <end position="173"/>
    </location>
    <ligand>
        <name>substrate</name>
    </ligand>
</feature>
<dbReference type="GO" id="GO:0000166">
    <property type="term" value="F:nucleotide binding"/>
    <property type="evidence" value="ECO:0007669"/>
    <property type="project" value="UniProtKB-KW"/>
</dbReference>
<dbReference type="GO" id="GO:0009146">
    <property type="term" value="P:purine nucleoside triphosphate catabolic process"/>
    <property type="evidence" value="ECO:0007669"/>
    <property type="project" value="UniProtKB-UniRule"/>
</dbReference>
<dbReference type="GO" id="GO:0036220">
    <property type="term" value="F:ITP diphosphatase activity"/>
    <property type="evidence" value="ECO:0007669"/>
    <property type="project" value="UniProtKB-UniRule"/>
</dbReference>
<evidence type="ECO:0000256" key="8">
    <source>
        <dbReference type="ARBA" id="ARBA00051875"/>
    </source>
</evidence>
<evidence type="ECO:0000256" key="5">
    <source>
        <dbReference type="ARBA" id="ARBA00022801"/>
    </source>
</evidence>
<dbReference type="InterPro" id="IPR020922">
    <property type="entry name" value="dITP/XTP_pyrophosphatase"/>
</dbReference>
<dbReference type="FunFam" id="3.90.950.10:FF:000001">
    <property type="entry name" value="dITP/XTP pyrophosphatase"/>
    <property type="match status" value="1"/>
</dbReference>
<dbReference type="GO" id="GO:0046872">
    <property type="term" value="F:metal ion binding"/>
    <property type="evidence" value="ECO:0007669"/>
    <property type="project" value="UniProtKB-KW"/>
</dbReference>
<proteinExistence type="inferred from homology"/>
<dbReference type="Gene3D" id="3.90.950.10">
    <property type="match status" value="1"/>
</dbReference>
<dbReference type="InterPro" id="IPR029001">
    <property type="entry name" value="ITPase-like_fam"/>
</dbReference>
<comment type="catalytic activity">
    <reaction evidence="9 10">
        <text>XTP + H2O = XMP + diphosphate + H(+)</text>
        <dbReference type="Rhea" id="RHEA:28610"/>
        <dbReference type="ChEBI" id="CHEBI:15377"/>
        <dbReference type="ChEBI" id="CHEBI:15378"/>
        <dbReference type="ChEBI" id="CHEBI:33019"/>
        <dbReference type="ChEBI" id="CHEBI:57464"/>
        <dbReference type="ChEBI" id="CHEBI:61314"/>
        <dbReference type="EC" id="3.6.1.66"/>
    </reaction>
</comment>
<feature type="binding site" evidence="10">
    <location>
        <begin position="198"/>
        <end position="199"/>
    </location>
    <ligand>
        <name>substrate</name>
    </ligand>
</feature>
<dbReference type="PANTHER" id="PTHR11067:SF9">
    <property type="entry name" value="INOSINE TRIPHOSPHATE PYROPHOSPHATASE"/>
    <property type="match status" value="1"/>
</dbReference>
<dbReference type="PANTHER" id="PTHR11067">
    <property type="entry name" value="INOSINE TRIPHOSPHATE PYROPHOSPHATASE/HAM1 PROTEIN"/>
    <property type="match status" value="1"/>
</dbReference>
<keyword evidence="7 10" id="KW-0546">Nucleotide metabolism</keyword>
<dbReference type="GO" id="GO:0035870">
    <property type="term" value="F:dITP diphosphatase activity"/>
    <property type="evidence" value="ECO:0007669"/>
    <property type="project" value="UniProtKB-UniRule"/>
</dbReference>
<protein>
    <recommendedName>
        <fullName evidence="10">dITP/XTP pyrophosphatase</fullName>
        <ecNumber evidence="10">3.6.1.66</ecNumber>
    </recommendedName>
    <alternativeName>
        <fullName evidence="10">Non-canonical purine NTP pyrophosphatase</fullName>
    </alternativeName>
    <alternativeName>
        <fullName evidence="10">Non-standard purine NTP pyrophosphatase</fullName>
    </alternativeName>
    <alternativeName>
        <fullName evidence="10">Nucleoside-triphosphate diphosphatase</fullName>
    </alternativeName>
    <alternativeName>
        <fullName evidence="10">Nucleoside-triphosphate pyrophosphatase</fullName>
        <shortName evidence="10">NTPase</shortName>
    </alternativeName>
</protein>
<keyword evidence="4 10" id="KW-0547">Nucleotide-binding</keyword>
<evidence type="ECO:0000256" key="1">
    <source>
        <dbReference type="ARBA" id="ARBA00008023"/>
    </source>
</evidence>
<dbReference type="EC" id="3.6.1.66" evidence="10"/>
<feature type="binding site" evidence="10">
    <location>
        <position position="92"/>
    </location>
    <ligand>
        <name>substrate</name>
    </ligand>
</feature>
<dbReference type="Pfam" id="PF01725">
    <property type="entry name" value="Ham1p_like"/>
    <property type="match status" value="1"/>
</dbReference>
<sequence length="219" mass="24552">MIKLRKEILSLFNINDSQKIERIMKQKLIVATGNPGKLQEMQEYLIESDWELQLKPPEIDIEETGETFVENACLKASQVAKGLGEWAIADDSGLVVAALNGAPGLYSARYGNTDQERIERLLNELGNNDHRQAQFVCAIAVARPDGSIALQTEGICQGEILTTPQGTDGFGYDPIFYVPRYRQTFAQMTPQLKRDVSHRGQAFALLLPQLKELWSSRQE</sequence>
<dbReference type="GO" id="GO:0009117">
    <property type="term" value="P:nucleotide metabolic process"/>
    <property type="evidence" value="ECO:0007669"/>
    <property type="project" value="UniProtKB-KW"/>
</dbReference>
<dbReference type="CDD" id="cd00515">
    <property type="entry name" value="HAM1"/>
    <property type="match status" value="1"/>
</dbReference>
<comment type="catalytic activity">
    <reaction evidence="8 10">
        <text>dITP + H2O = dIMP + diphosphate + H(+)</text>
        <dbReference type="Rhea" id="RHEA:28342"/>
        <dbReference type="ChEBI" id="CHEBI:15377"/>
        <dbReference type="ChEBI" id="CHEBI:15378"/>
        <dbReference type="ChEBI" id="CHEBI:33019"/>
        <dbReference type="ChEBI" id="CHEBI:61194"/>
        <dbReference type="ChEBI" id="CHEBI:61382"/>
        <dbReference type="EC" id="3.6.1.66"/>
    </reaction>
</comment>
<keyword evidence="6 10" id="KW-0460">Magnesium</keyword>
<dbReference type="KEGG" id="cyt:cce_1776"/>
<dbReference type="GO" id="GO:0036222">
    <property type="term" value="F:XTP diphosphatase activity"/>
    <property type="evidence" value="ECO:0007669"/>
    <property type="project" value="UniProtKB-UniRule"/>
</dbReference>
<keyword evidence="5 10" id="KW-0378">Hydrolase</keyword>
<dbReference type="AlphaFoldDB" id="B1WZH4"/>
<evidence type="ECO:0000256" key="10">
    <source>
        <dbReference type="HAMAP-Rule" id="MF_01405"/>
    </source>
</evidence>
<feature type="binding site" evidence="10">
    <location>
        <position position="62"/>
    </location>
    <ligand>
        <name>Mg(2+)</name>
        <dbReference type="ChEBI" id="CHEBI:18420"/>
    </ligand>
</feature>
<organism evidence="12 13">
    <name type="scientific">Crocosphaera subtropica (strain ATCC 51142 / BH68)</name>
    <name type="common">Cyanothece sp. (strain ATCC 51142)</name>
    <dbReference type="NCBI Taxonomy" id="43989"/>
    <lineage>
        <taxon>Bacteria</taxon>
        <taxon>Bacillati</taxon>
        <taxon>Cyanobacteriota</taxon>
        <taxon>Cyanophyceae</taxon>
        <taxon>Oscillatoriophycideae</taxon>
        <taxon>Chroococcales</taxon>
        <taxon>Aphanothecaceae</taxon>
        <taxon>Crocosphaera</taxon>
        <taxon>Crocosphaera subtropica</taxon>
    </lineage>
</organism>
<evidence type="ECO:0000256" key="11">
    <source>
        <dbReference type="RuleBase" id="RU003781"/>
    </source>
</evidence>
<evidence type="ECO:0000313" key="13">
    <source>
        <dbReference type="Proteomes" id="UP000001203"/>
    </source>
</evidence>
<dbReference type="GO" id="GO:0017111">
    <property type="term" value="F:ribonucleoside triphosphate phosphatase activity"/>
    <property type="evidence" value="ECO:0007669"/>
    <property type="project" value="InterPro"/>
</dbReference>
<comment type="subunit">
    <text evidence="2 10">Homodimer.</text>
</comment>
<feature type="binding site" evidence="10">
    <location>
        <position position="193"/>
    </location>
    <ligand>
        <name>substrate</name>
    </ligand>
</feature>
<evidence type="ECO:0000256" key="6">
    <source>
        <dbReference type="ARBA" id="ARBA00022842"/>
    </source>
</evidence>
<feature type="binding site" evidence="10">
    <location>
        <begin position="32"/>
        <end position="37"/>
    </location>
    <ligand>
        <name>substrate</name>
    </ligand>
</feature>
<dbReference type="NCBIfam" id="TIGR00042">
    <property type="entry name" value="RdgB/HAM1 family non-canonical purine NTP pyrophosphatase"/>
    <property type="match status" value="1"/>
</dbReference>
<comment type="cofactor">
    <cofactor evidence="10">
        <name>Mg(2+)</name>
        <dbReference type="ChEBI" id="CHEBI:18420"/>
    </cofactor>
    <text evidence="10">Binds 1 Mg(2+) ion per subunit.</text>
</comment>
<dbReference type="Proteomes" id="UP000001203">
    <property type="component" value="Chromosome circular"/>
</dbReference>
<dbReference type="GO" id="GO:0005829">
    <property type="term" value="C:cytosol"/>
    <property type="evidence" value="ECO:0007669"/>
    <property type="project" value="TreeGrafter"/>
</dbReference>
<gene>
    <name evidence="12" type="ordered locus">cce_1776</name>
</gene>
<reference evidence="12 13" key="1">
    <citation type="journal article" date="2008" name="Proc. Natl. Acad. Sci. U.S.A.">
        <title>The genome of Cyanothece 51142, a unicellular diazotrophic cyanobacterium important in the marine nitrogen cycle.</title>
        <authorList>
            <person name="Welsh E.A."/>
            <person name="Liberton M."/>
            <person name="Stoeckel J."/>
            <person name="Loh T."/>
            <person name="Elvitigala T."/>
            <person name="Wang C."/>
            <person name="Wollam A."/>
            <person name="Fulton R.S."/>
            <person name="Clifton S.W."/>
            <person name="Jacobs J.M."/>
            <person name="Aurora R."/>
            <person name="Ghosh B.K."/>
            <person name="Sherman L.A."/>
            <person name="Smith R.D."/>
            <person name="Wilson R.K."/>
            <person name="Pakrasi H.B."/>
        </authorList>
    </citation>
    <scope>NUCLEOTIDE SEQUENCE [LARGE SCALE GENOMIC DNA]</scope>
    <source>
        <strain evidence="13">ATCC 51142 / BH68</strain>
    </source>
</reference>
<dbReference type="STRING" id="43989.cce_1776"/>
<name>B1WZH4_CROS5</name>
<keyword evidence="13" id="KW-1185">Reference proteome</keyword>
<evidence type="ECO:0000256" key="4">
    <source>
        <dbReference type="ARBA" id="ARBA00022741"/>
    </source>
</evidence>
<dbReference type="HOGENOM" id="CLU_082080_0_2_3"/>
<feature type="binding site" evidence="10">
    <location>
        <position position="91"/>
    </location>
    <ligand>
        <name>Mg(2+)</name>
        <dbReference type="ChEBI" id="CHEBI:18420"/>
    </ligand>
</feature>
<dbReference type="SUPFAM" id="SSF52972">
    <property type="entry name" value="ITPase-like"/>
    <property type="match status" value="1"/>
</dbReference>
<evidence type="ECO:0000256" key="2">
    <source>
        <dbReference type="ARBA" id="ARBA00011738"/>
    </source>
</evidence>
<comment type="function">
    <text evidence="10">Pyrophosphatase that catalyzes the hydrolysis of nucleoside triphosphates to their monophosphate derivatives, with a high preference for the non-canonical purine nucleotides XTP (xanthosine triphosphate), dITP (deoxyinosine triphosphate) and ITP. Seems to function as a house-cleaning enzyme that removes non-canonical purine nucleotides from the nucleotide pool, thus preventing their incorporation into DNA/RNA and avoiding chromosomal lesions.</text>
</comment>
<evidence type="ECO:0000313" key="12">
    <source>
        <dbReference type="EMBL" id="ACB51126.1"/>
    </source>
</evidence>
<evidence type="ECO:0000256" key="9">
    <source>
        <dbReference type="ARBA" id="ARBA00052017"/>
    </source>
</evidence>
<dbReference type="InterPro" id="IPR002637">
    <property type="entry name" value="RdgB/HAM1"/>
</dbReference>
<evidence type="ECO:0000256" key="7">
    <source>
        <dbReference type="ARBA" id="ARBA00023080"/>
    </source>
</evidence>
<accession>B1WZH4</accession>
<dbReference type="EMBL" id="CP000806">
    <property type="protein sequence ID" value="ACB51126.1"/>
    <property type="molecule type" value="Genomic_DNA"/>
</dbReference>
<keyword evidence="3 10" id="KW-0479">Metal-binding</keyword>
<dbReference type="HAMAP" id="MF_01405">
    <property type="entry name" value="Non_canon_purine_NTPase"/>
    <property type="match status" value="1"/>
</dbReference>
<comment type="similarity">
    <text evidence="1 10 11">Belongs to the HAM1 NTPase family.</text>
</comment>
<evidence type="ECO:0000256" key="3">
    <source>
        <dbReference type="ARBA" id="ARBA00022723"/>
    </source>
</evidence>
<comment type="catalytic activity">
    <reaction evidence="10">
        <text>ITP + H2O = IMP + diphosphate + H(+)</text>
        <dbReference type="Rhea" id="RHEA:29399"/>
        <dbReference type="ChEBI" id="CHEBI:15377"/>
        <dbReference type="ChEBI" id="CHEBI:15378"/>
        <dbReference type="ChEBI" id="CHEBI:33019"/>
        <dbReference type="ChEBI" id="CHEBI:58053"/>
        <dbReference type="ChEBI" id="CHEBI:61402"/>
        <dbReference type="EC" id="3.6.1.66"/>
    </reaction>
</comment>